<dbReference type="Gene3D" id="1.10.10.10">
    <property type="entry name" value="Winged helix-like DNA-binding domain superfamily/Winged helix DNA-binding domain"/>
    <property type="match status" value="1"/>
</dbReference>
<dbReference type="Proteomes" id="UP000006048">
    <property type="component" value="Chromosome"/>
</dbReference>
<dbReference type="RefSeq" id="WP_014801524.1">
    <property type="nucleotide sequence ID" value="NC_018020.1"/>
</dbReference>
<dbReference type="EMBL" id="CP002959">
    <property type="protein sequence ID" value="AFM11004.1"/>
    <property type="molecule type" value="Genomic_DNA"/>
</dbReference>
<dbReference type="SUPFAM" id="SSF88946">
    <property type="entry name" value="Sigma2 domain of RNA polymerase sigma factors"/>
    <property type="match status" value="1"/>
</dbReference>
<evidence type="ECO:0000259" key="6">
    <source>
        <dbReference type="Pfam" id="PF04542"/>
    </source>
</evidence>
<dbReference type="Gene3D" id="1.10.1740.10">
    <property type="match status" value="1"/>
</dbReference>
<dbReference type="InterPro" id="IPR007627">
    <property type="entry name" value="RNA_pol_sigma70_r2"/>
</dbReference>
<evidence type="ECO:0000256" key="4">
    <source>
        <dbReference type="ARBA" id="ARBA00023125"/>
    </source>
</evidence>
<dbReference type="InterPro" id="IPR036388">
    <property type="entry name" value="WH-like_DNA-bd_sf"/>
</dbReference>
<dbReference type="Pfam" id="PF08281">
    <property type="entry name" value="Sigma70_r4_2"/>
    <property type="match status" value="1"/>
</dbReference>
<feature type="domain" description="RNA polymerase sigma-70 region 2" evidence="6">
    <location>
        <begin position="6"/>
        <end position="73"/>
    </location>
</feature>
<dbReference type="GO" id="GO:0016987">
    <property type="term" value="F:sigma factor activity"/>
    <property type="evidence" value="ECO:0007669"/>
    <property type="project" value="UniProtKB-KW"/>
</dbReference>
<proteinExistence type="inferred from homology"/>
<evidence type="ECO:0000256" key="5">
    <source>
        <dbReference type="ARBA" id="ARBA00023163"/>
    </source>
</evidence>
<dbReference type="PATRIC" id="fig|869212.3.peg.308"/>
<evidence type="ECO:0000259" key="7">
    <source>
        <dbReference type="Pfam" id="PF08281"/>
    </source>
</evidence>
<reference evidence="8 9" key="1">
    <citation type="submission" date="2012-06" db="EMBL/GenBank/DDBJ databases">
        <title>The complete chromosome of genome of Turneriella parva DSM 21527.</title>
        <authorList>
            <consortium name="US DOE Joint Genome Institute (JGI-PGF)"/>
            <person name="Lucas S."/>
            <person name="Han J."/>
            <person name="Lapidus A."/>
            <person name="Bruce D."/>
            <person name="Goodwin L."/>
            <person name="Pitluck S."/>
            <person name="Peters L."/>
            <person name="Kyrpides N."/>
            <person name="Mavromatis K."/>
            <person name="Ivanova N."/>
            <person name="Mikhailova N."/>
            <person name="Chertkov O."/>
            <person name="Detter J.C."/>
            <person name="Tapia R."/>
            <person name="Han C."/>
            <person name="Land M."/>
            <person name="Hauser L."/>
            <person name="Markowitz V."/>
            <person name="Cheng J.-F."/>
            <person name="Hugenholtz P."/>
            <person name="Woyke T."/>
            <person name="Wu D."/>
            <person name="Gronow S."/>
            <person name="Wellnitz S."/>
            <person name="Brambilla E."/>
            <person name="Klenk H.-P."/>
            <person name="Eisen J.A."/>
        </authorList>
    </citation>
    <scope>NUCLEOTIDE SEQUENCE [LARGE SCALE GENOMIC DNA]</scope>
    <source>
        <strain evidence="9">ATCC BAA-1111 / DSM 21527 / NCTC 11395 / H</strain>
    </source>
</reference>
<dbReference type="PANTHER" id="PTHR43133">
    <property type="entry name" value="RNA POLYMERASE ECF-TYPE SIGMA FACTO"/>
    <property type="match status" value="1"/>
</dbReference>
<dbReference type="OrthoDB" id="9795666at2"/>
<keyword evidence="9" id="KW-1185">Reference proteome</keyword>
<evidence type="ECO:0000256" key="1">
    <source>
        <dbReference type="ARBA" id="ARBA00010641"/>
    </source>
</evidence>
<dbReference type="STRING" id="869212.Turpa_0344"/>
<name>I4B147_TURPD</name>
<feature type="domain" description="RNA polymerase sigma factor 70 region 4 type 2" evidence="7">
    <location>
        <begin position="121"/>
        <end position="171"/>
    </location>
</feature>
<dbReference type="InterPro" id="IPR013325">
    <property type="entry name" value="RNA_pol_sigma_r2"/>
</dbReference>
<dbReference type="Pfam" id="PF04542">
    <property type="entry name" value="Sigma70_r2"/>
    <property type="match status" value="1"/>
</dbReference>
<comment type="similarity">
    <text evidence="1">Belongs to the sigma-70 factor family. ECF subfamily.</text>
</comment>
<accession>I4B147</accession>
<evidence type="ECO:0000313" key="8">
    <source>
        <dbReference type="EMBL" id="AFM11004.1"/>
    </source>
</evidence>
<dbReference type="InterPro" id="IPR014284">
    <property type="entry name" value="RNA_pol_sigma-70_dom"/>
</dbReference>
<dbReference type="HOGENOM" id="CLU_047691_2_0_12"/>
<keyword evidence="2" id="KW-0805">Transcription regulation</keyword>
<dbReference type="InterPro" id="IPR039425">
    <property type="entry name" value="RNA_pol_sigma-70-like"/>
</dbReference>
<dbReference type="GO" id="GO:0003677">
    <property type="term" value="F:DNA binding"/>
    <property type="evidence" value="ECO:0007669"/>
    <property type="project" value="UniProtKB-KW"/>
</dbReference>
<organism evidence="8 9">
    <name type="scientific">Turneriella parva (strain ATCC BAA-1111 / DSM 21527 / NCTC 11395 / H)</name>
    <name type="common">Leptospira parva</name>
    <dbReference type="NCBI Taxonomy" id="869212"/>
    <lineage>
        <taxon>Bacteria</taxon>
        <taxon>Pseudomonadati</taxon>
        <taxon>Spirochaetota</taxon>
        <taxon>Spirochaetia</taxon>
        <taxon>Leptospirales</taxon>
        <taxon>Leptospiraceae</taxon>
        <taxon>Turneriella</taxon>
    </lineage>
</organism>
<evidence type="ECO:0000256" key="3">
    <source>
        <dbReference type="ARBA" id="ARBA00023082"/>
    </source>
</evidence>
<dbReference type="InterPro" id="IPR013324">
    <property type="entry name" value="RNA_pol_sigma_r3/r4-like"/>
</dbReference>
<sequence>MQADDLLTKHGDALYAFARQRLDNDDDIADCIQETLLAAIKGSAGFEGRSAERTWLIGILKFKIIDVFRRRSREIPYEAPEMNDESESFDSHGHWQKQRAPRSWAKTPLEELEGAELAEHLKRCIGHLPGPMRIALTLRELEGFSTPEICKTIGVTATNLNVMLYRARLHLRRCLEEAGFQGTEN</sequence>
<dbReference type="SUPFAM" id="SSF88659">
    <property type="entry name" value="Sigma3 and sigma4 domains of RNA polymerase sigma factors"/>
    <property type="match status" value="1"/>
</dbReference>
<protein>
    <submittedName>
        <fullName evidence="8">RNA polymerase, sigma-24 subunit, ECF subfamily</fullName>
    </submittedName>
</protein>
<keyword evidence="5" id="KW-0804">Transcription</keyword>
<gene>
    <name evidence="8" type="ordered locus">Turpa_0344</name>
</gene>
<evidence type="ECO:0000313" key="9">
    <source>
        <dbReference type="Proteomes" id="UP000006048"/>
    </source>
</evidence>
<dbReference type="AlphaFoldDB" id="I4B147"/>
<dbReference type="NCBIfam" id="TIGR02937">
    <property type="entry name" value="sigma70-ECF"/>
    <property type="match status" value="1"/>
</dbReference>
<keyword evidence="4" id="KW-0238">DNA-binding</keyword>
<keyword evidence="3" id="KW-0731">Sigma factor</keyword>
<dbReference type="InterPro" id="IPR013249">
    <property type="entry name" value="RNA_pol_sigma70_r4_t2"/>
</dbReference>
<dbReference type="GO" id="GO:0006352">
    <property type="term" value="P:DNA-templated transcription initiation"/>
    <property type="evidence" value="ECO:0007669"/>
    <property type="project" value="InterPro"/>
</dbReference>
<dbReference type="PANTHER" id="PTHR43133:SF8">
    <property type="entry name" value="RNA POLYMERASE SIGMA FACTOR HI_1459-RELATED"/>
    <property type="match status" value="1"/>
</dbReference>
<evidence type="ECO:0000256" key="2">
    <source>
        <dbReference type="ARBA" id="ARBA00023015"/>
    </source>
</evidence>
<dbReference type="KEGG" id="tpx:Turpa_0344"/>